<dbReference type="EMBL" id="CM042049">
    <property type="protein sequence ID" value="KAI3746278.1"/>
    <property type="molecule type" value="Genomic_DNA"/>
</dbReference>
<organism evidence="1 2">
    <name type="scientific">Arctium lappa</name>
    <name type="common">Greater burdock</name>
    <name type="synonym">Lappa major</name>
    <dbReference type="NCBI Taxonomy" id="4217"/>
    <lineage>
        <taxon>Eukaryota</taxon>
        <taxon>Viridiplantae</taxon>
        <taxon>Streptophyta</taxon>
        <taxon>Embryophyta</taxon>
        <taxon>Tracheophyta</taxon>
        <taxon>Spermatophyta</taxon>
        <taxon>Magnoliopsida</taxon>
        <taxon>eudicotyledons</taxon>
        <taxon>Gunneridae</taxon>
        <taxon>Pentapetalae</taxon>
        <taxon>asterids</taxon>
        <taxon>campanulids</taxon>
        <taxon>Asterales</taxon>
        <taxon>Asteraceae</taxon>
        <taxon>Carduoideae</taxon>
        <taxon>Cardueae</taxon>
        <taxon>Arctiinae</taxon>
        <taxon>Arctium</taxon>
    </lineage>
</organism>
<evidence type="ECO:0000313" key="1">
    <source>
        <dbReference type="EMBL" id="KAI3746278.1"/>
    </source>
</evidence>
<name>A0ACB9DIH4_ARCLA</name>
<evidence type="ECO:0000313" key="2">
    <source>
        <dbReference type="Proteomes" id="UP001055879"/>
    </source>
</evidence>
<sequence length="241" mass="27534">MASSTGSGGNRCPPLCGGRRRVVATKKRVWTNPLAVNNSVKKLQRREICSKPYRSSSITKSLHRFCNFRLTVFPLPSHLTYVVLEFSRVQLLHYYATKFFENLVTGRDIIWDTVQIRILGFPCYALSLKSLKTMGFSPPWLKPLLCENFFVQCKLHADSHKLIFGRIRWTVMRIRNIAPNMEFMVTSPSSGFPKDLWSPKGTNVKIGGLVSHVVALNSDNFNEIVMDKTNDVLVEFYATWL</sequence>
<proteinExistence type="predicted"/>
<comment type="caution">
    <text evidence="1">The sequence shown here is derived from an EMBL/GenBank/DDBJ whole genome shotgun (WGS) entry which is preliminary data.</text>
</comment>
<keyword evidence="2" id="KW-1185">Reference proteome</keyword>
<gene>
    <name evidence="1" type="ORF">L6452_08704</name>
</gene>
<accession>A0ACB9DIH4</accession>
<protein>
    <submittedName>
        <fullName evidence="1">Uncharacterized protein</fullName>
    </submittedName>
</protein>
<reference evidence="2" key="1">
    <citation type="journal article" date="2022" name="Mol. Ecol. Resour.">
        <title>The genomes of chicory, endive, great burdock and yacon provide insights into Asteraceae palaeo-polyploidization history and plant inulin production.</title>
        <authorList>
            <person name="Fan W."/>
            <person name="Wang S."/>
            <person name="Wang H."/>
            <person name="Wang A."/>
            <person name="Jiang F."/>
            <person name="Liu H."/>
            <person name="Zhao H."/>
            <person name="Xu D."/>
            <person name="Zhang Y."/>
        </authorList>
    </citation>
    <scope>NUCLEOTIDE SEQUENCE [LARGE SCALE GENOMIC DNA]</scope>
    <source>
        <strain evidence="2">cv. Niubang</strain>
    </source>
</reference>
<reference evidence="1 2" key="2">
    <citation type="journal article" date="2022" name="Mol. Ecol. Resour.">
        <title>The genomes of chicory, endive, great burdock and yacon provide insights into Asteraceae paleo-polyploidization history and plant inulin production.</title>
        <authorList>
            <person name="Fan W."/>
            <person name="Wang S."/>
            <person name="Wang H."/>
            <person name="Wang A."/>
            <person name="Jiang F."/>
            <person name="Liu H."/>
            <person name="Zhao H."/>
            <person name="Xu D."/>
            <person name="Zhang Y."/>
        </authorList>
    </citation>
    <scope>NUCLEOTIDE SEQUENCE [LARGE SCALE GENOMIC DNA]</scope>
    <source>
        <strain evidence="2">cv. Niubang</strain>
    </source>
</reference>
<dbReference type="Proteomes" id="UP001055879">
    <property type="component" value="Linkage Group LG03"/>
</dbReference>